<keyword evidence="1" id="KW-1133">Transmembrane helix</keyword>
<gene>
    <name evidence="2" type="ORF">BI198_05655</name>
</gene>
<name>A0A1E7Q4Q5_9GAMM</name>
<accession>A0A1E7Q4Q5</accession>
<feature type="transmembrane region" description="Helical" evidence="1">
    <location>
        <begin position="6"/>
        <end position="27"/>
    </location>
</feature>
<comment type="caution">
    <text evidence="2">The sequence shown here is derived from an EMBL/GenBank/DDBJ whole genome shotgun (WGS) entry which is preliminary data.</text>
</comment>
<evidence type="ECO:0000256" key="1">
    <source>
        <dbReference type="SAM" id="Phobius"/>
    </source>
</evidence>
<keyword evidence="1" id="KW-0472">Membrane</keyword>
<keyword evidence="3" id="KW-1185">Reference proteome</keyword>
<proteinExistence type="predicted"/>
<keyword evidence="1" id="KW-0812">Transmembrane</keyword>
<protein>
    <submittedName>
        <fullName evidence="2">Uncharacterized protein</fullName>
    </submittedName>
</protein>
<evidence type="ECO:0000313" key="2">
    <source>
        <dbReference type="EMBL" id="OEY69116.1"/>
    </source>
</evidence>
<dbReference type="AlphaFoldDB" id="A0A1E7Q4Q5"/>
<organism evidence="2 3">
    <name type="scientific">Rheinheimera salexigens</name>
    <dbReference type="NCBI Taxonomy" id="1628148"/>
    <lineage>
        <taxon>Bacteria</taxon>
        <taxon>Pseudomonadati</taxon>
        <taxon>Pseudomonadota</taxon>
        <taxon>Gammaproteobacteria</taxon>
        <taxon>Chromatiales</taxon>
        <taxon>Chromatiaceae</taxon>
        <taxon>Rheinheimera</taxon>
    </lineage>
</organism>
<sequence length="117" mass="13572">MANPVPTSGWLIIIPLLLGYYLTWLALIQRRQNKQLATITADGQLHWFAPINDTGQVKVGGLVSQYVLRLDWYSDNQQRLLQQWIFFDQCQPTDFRAIARVISQTNWSVTKHNKLSE</sequence>
<dbReference type="Proteomes" id="UP000242258">
    <property type="component" value="Unassembled WGS sequence"/>
</dbReference>
<dbReference type="EMBL" id="MKEK01000001">
    <property type="protein sequence ID" value="OEY69116.1"/>
    <property type="molecule type" value="Genomic_DNA"/>
</dbReference>
<reference evidence="3" key="1">
    <citation type="submission" date="2016-09" db="EMBL/GenBank/DDBJ databases">
        <authorList>
            <person name="Wan X."/>
            <person name="Hou S."/>
        </authorList>
    </citation>
    <scope>NUCLEOTIDE SEQUENCE [LARGE SCALE GENOMIC DNA]</scope>
    <source>
        <strain evidence="3">KH87</strain>
    </source>
</reference>
<evidence type="ECO:0000313" key="3">
    <source>
        <dbReference type="Proteomes" id="UP000242258"/>
    </source>
</evidence>